<evidence type="ECO:0000256" key="7">
    <source>
        <dbReference type="HAMAP-Rule" id="MF_02065"/>
    </source>
</evidence>
<dbReference type="RefSeq" id="WP_115867850.1">
    <property type="nucleotide sequence ID" value="NZ_QREG01000007.1"/>
</dbReference>
<keyword evidence="2 7" id="KW-0812">Transmembrane</keyword>
<dbReference type="NCBIfam" id="TIGR00247">
    <property type="entry name" value="endolytic transglycosylase MltG"/>
    <property type="match status" value="1"/>
</dbReference>
<keyword evidence="6 7" id="KW-0961">Cell wall biogenesis/degradation</keyword>
<keyword evidence="3 7" id="KW-1133">Transmembrane helix</keyword>
<accession>A0A3D9L3Q6</accession>
<reference evidence="8 9" key="1">
    <citation type="submission" date="2018-07" db="EMBL/GenBank/DDBJ databases">
        <title>Genomic Encyclopedia of Type Strains, Phase IV (KMG-IV): sequencing the most valuable type-strain genomes for metagenomic binning, comparative biology and taxonomic classification.</title>
        <authorList>
            <person name="Goeker M."/>
        </authorList>
    </citation>
    <scope>NUCLEOTIDE SEQUENCE [LARGE SCALE GENOMIC DNA]</scope>
    <source>
        <strain evidence="8 9">DSM 4134</strain>
    </source>
</reference>
<evidence type="ECO:0000256" key="3">
    <source>
        <dbReference type="ARBA" id="ARBA00022989"/>
    </source>
</evidence>
<evidence type="ECO:0000256" key="5">
    <source>
        <dbReference type="ARBA" id="ARBA00023239"/>
    </source>
</evidence>
<dbReference type="GO" id="GO:0008932">
    <property type="term" value="F:lytic endotransglycosylase activity"/>
    <property type="evidence" value="ECO:0007669"/>
    <property type="project" value="UniProtKB-UniRule"/>
</dbReference>
<dbReference type="GO" id="GO:0005886">
    <property type="term" value="C:plasma membrane"/>
    <property type="evidence" value="ECO:0007669"/>
    <property type="project" value="UniProtKB-UniRule"/>
</dbReference>
<dbReference type="OrthoDB" id="9814591at2"/>
<keyword evidence="9" id="KW-1185">Reference proteome</keyword>
<organism evidence="8 9">
    <name type="scientific">Marinoscillum furvescens DSM 4134</name>
    <dbReference type="NCBI Taxonomy" id="1122208"/>
    <lineage>
        <taxon>Bacteria</taxon>
        <taxon>Pseudomonadati</taxon>
        <taxon>Bacteroidota</taxon>
        <taxon>Cytophagia</taxon>
        <taxon>Cytophagales</taxon>
        <taxon>Reichenbachiellaceae</taxon>
        <taxon>Marinoscillum</taxon>
    </lineage>
</organism>
<dbReference type="CDD" id="cd08010">
    <property type="entry name" value="MltG_like"/>
    <property type="match status" value="1"/>
</dbReference>
<dbReference type="AlphaFoldDB" id="A0A3D9L3Q6"/>
<keyword evidence="5 7" id="KW-0456">Lyase</keyword>
<dbReference type="Proteomes" id="UP000256779">
    <property type="component" value="Unassembled WGS sequence"/>
</dbReference>
<gene>
    <name evidence="7" type="primary">mltG</name>
    <name evidence="8" type="ORF">C7460_107113</name>
</gene>
<dbReference type="InterPro" id="IPR003770">
    <property type="entry name" value="MLTG-like"/>
</dbReference>
<evidence type="ECO:0000256" key="4">
    <source>
        <dbReference type="ARBA" id="ARBA00023136"/>
    </source>
</evidence>
<sequence length="344" mass="39364">MKKKKLIATFMIVFAVMLSSFAFYGYQILFTPNILVDQQDRMFAIPDGTTFTELRNRLYDERIINDAVSFSLLAKLKEYDTHIKPGMYLLKADMSNTEAINLLRAGLQTPVKLTFSNARKIEELAPKLTSTIQLDSTEMAPLLESDSVAKAYGFTKETFIAMFLPNTYEVYWTISAQELLDRMHSEYNRFWTTERQAKADKLGLSRTEVATVASIVDAETNQMSEAPTIAGVYLNRLERGIKLDADPTLVFAIGDFSIRRILNKDKAFESPYNTYKYKGLPPGPIRMPSIAALEAVLNPEEHNYLYFCAKEDFSGYHVFAKTLSQHNVNARRFQRALNQQRIYR</sequence>
<comment type="function">
    <text evidence="7">Functions as a peptidoglycan terminase that cleaves nascent peptidoglycan strands endolytically to terminate their elongation.</text>
</comment>
<dbReference type="PANTHER" id="PTHR30518:SF2">
    <property type="entry name" value="ENDOLYTIC MUREIN TRANSGLYCOSYLASE"/>
    <property type="match status" value="1"/>
</dbReference>
<dbReference type="Pfam" id="PF02618">
    <property type="entry name" value="YceG"/>
    <property type="match status" value="1"/>
</dbReference>
<evidence type="ECO:0000256" key="1">
    <source>
        <dbReference type="ARBA" id="ARBA00022475"/>
    </source>
</evidence>
<dbReference type="EC" id="4.2.2.29" evidence="7"/>
<dbReference type="EMBL" id="QREG01000007">
    <property type="protein sequence ID" value="RED99830.1"/>
    <property type="molecule type" value="Genomic_DNA"/>
</dbReference>
<evidence type="ECO:0000313" key="8">
    <source>
        <dbReference type="EMBL" id="RED99830.1"/>
    </source>
</evidence>
<feature type="site" description="Important for catalytic activity" evidence="7">
    <location>
        <position position="219"/>
    </location>
</feature>
<evidence type="ECO:0000256" key="2">
    <source>
        <dbReference type="ARBA" id="ARBA00022692"/>
    </source>
</evidence>
<dbReference type="GO" id="GO:0071555">
    <property type="term" value="P:cell wall organization"/>
    <property type="evidence" value="ECO:0007669"/>
    <property type="project" value="UniProtKB-KW"/>
</dbReference>
<dbReference type="Gene3D" id="3.30.160.60">
    <property type="entry name" value="Classic Zinc Finger"/>
    <property type="match status" value="1"/>
</dbReference>
<protein>
    <recommendedName>
        <fullName evidence="7">Endolytic murein transglycosylase</fullName>
        <ecNumber evidence="7">4.2.2.29</ecNumber>
    </recommendedName>
    <alternativeName>
        <fullName evidence="7">Peptidoglycan lytic transglycosylase</fullName>
    </alternativeName>
    <alternativeName>
        <fullName evidence="7">Peptidoglycan polymerization terminase</fullName>
    </alternativeName>
</protein>
<proteinExistence type="inferred from homology"/>
<dbReference type="HAMAP" id="MF_02065">
    <property type="entry name" value="MltG"/>
    <property type="match status" value="1"/>
</dbReference>
<dbReference type="GO" id="GO:0009252">
    <property type="term" value="P:peptidoglycan biosynthetic process"/>
    <property type="evidence" value="ECO:0007669"/>
    <property type="project" value="UniProtKB-UniRule"/>
</dbReference>
<keyword evidence="4 7" id="KW-0472">Membrane</keyword>
<dbReference type="PANTHER" id="PTHR30518">
    <property type="entry name" value="ENDOLYTIC MUREIN TRANSGLYCOSYLASE"/>
    <property type="match status" value="1"/>
</dbReference>
<comment type="caution">
    <text evidence="8">The sequence shown here is derived from an EMBL/GenBank/DDBJ whole genome shotgun (WGS) entry which is preliminary data.</text>
</comment>
<comment type="similarity">
    <text evidence="7">Belongs to the transglycosylase MltG family.</text>
</comment>
<evidence type="ECO:0000256" key="6">
    <source>
        <dbReference type="ARBA" id="ARBA00023316"/>
    </source>
</evidence>
<comment type="catalytic activity">
    <reaction evidence="7">
        <text>a peptidoglycan chain = a peptidoglycan chain with N-acetyl-1,6-anhydromuramyl-[peptide] at the reducing end + a peptidoglycan chain with N-acetylglucosamine at the non-reducing end.</text>
        <dbReference type="EC" id="4.2.2.29"/>
    </reaction>
</comment>
<name>A0A3D9L3Q6_MARFU</name>
<dbReference type="Gene3D" id="3.30.1490.480">
    <property type="entry name" value="Endolytic murein transglycosylase"/>
    <property type="match status" value="1"/>
</dbReference>
<evidence type="ECO:0000313" key="9">
    <source>
        <dbReference type="Proteomes" id="UP000256779"/>
    </source>
</evidence>
<keyword evidence="1 7" id="KW-1003">Cell membrane</keyword>